<feature type="transmembrane region" description="Helical" evidence="7">
    <location>
        <begin position="291"/>
        <end position="310"/>
    </location>
</feature>
<dbReference type="GO" id="GO:0012505">
    <property type="term" value="C:endomembrane system"/>
    <property type="evidence" value="ECO:0007669"/>
    <property type="project" value="UniProtKB-SubCell"/>
</dbReference>
<evidence type="ECO:0000256" key="5">
    <source>
        <dbReference type="ARBA" id="ARBA00022989"/>
    </source>
</evidence>
<dbReference type="PANTHER" id="PTHR23514:SF3">
    <property type="entry name" value="BYPASS OF STOP CODON PROTEIN 6"/>
    <property type="match status" value="1"/>
</dbReference>
<dbReference type="InterPro" id="IPR051788">
    <property type="entry name" value="MFS_Transporter"/>
</dbReference>
<dbReference type="InterPro" id="IPR020846">
    <property type="entry name" value="MFS_dom"/>
</dbReference>
<dbReference type="PANTHER" id="PTHR23514">
    <property type="entry name" value="BYPASS OF STOP CODON PROTEIN 6"/>
    <property type="match status" value="1"/>
</dbReference>
<dbReference type="PROSITE" id="PS50850">
    <property type="entry name" value="MFS"/>
    <property type="match status" value="1"/>
</dbReference>
<comment type="caution">
    <text evidence="9">The sequence shown here is derived from an EMBL/GenBank/DDBJ whole genome shotgun (WGS) entry which is preliminary data.</text>
</comment>
<evidence type="ECO:0000313" key="9">
    <source>
        <dbReference type="EMBL" id="GGR24840.1"/>
    </source>
</evidence>
<feature type="transmembrane region" description="Helical" evidence="7">
    <location>
        <begin position="194"/>
        <end position="219"/>
    </location>
</feature>
<dbReference type="GO" id="GO:0016020">
    <property type="term" value="C:membrane"/>
    <property type="evidence" value="ECO:0007669"/>
    <property type="project" value="TreeGrafter"/>
</dbReference>
<name>A0A918CJN9_9DEIO</name>
<feature type="transmembrane region" description="Helical" evidence="7">
    <location>
        <begin position="104"/>
        <end position="124"/>
    </location>
</feature>
<dbReference type="Gene3D" id="1.20.1250.20">
    <property type="entry name" value="MFS general substrate transporter like domains"/>
    <property type="match status" value="2"/>
</dbReference>
<feature type="transmembrane region" description="Helical" evidence="7">
    <location>
        <begin position="264"/>
        <end position="285"/>
    </location>
</feature>
<dbReference type="SUPFAM" id="SSF103473">
    <property type="entry name" value="MFS general substrate transporter"/>
    <property type="match status" value="1"/>
</dbReference>
<keyword evidence="3" id="KW-0813">Transport</keyword>
<feature type="transmembrane region" description="Helical" evidence="7">
    <location>
        <begin position="46"/>
        <end position="73"/>
    </location>
</feature>
<dbReference type="InterPro" id="IPR011701">
    <property type="entry name" value="MFS"/>
</dbReference>
<reference evidence="9" key="1">
    <citation type="journal article" date="2014" name="Int. J. Syst. Evol. Microbiol.">
        <title>Complete genome sequence of Corynebacterium casei LMG S-19264T (=DSM 44701T), isolated from a smear-ripened cheese.</title>
        <authorList>
            <consortium name="US DOE Joint Genome Institute (JGI-PGF)"/>
            <person name="Walter F."/>
            <person name="Albersmeier A."/>
            <person name="Kalinowski J."/>
            <person name="Ruckert C."/>
        </authorList>
    </citation>
    <scope>NUCLEOTIDE SEQUENCE</scope>
    <source>
        <strain evidence="9">JCM 31311</strain>
    </source>
</reference>
<dbReference type="Pfam" id="PF07690">
    <property type="entry name" value="MFS_1"/>
    <property type="match status" value="1"/>
</dbReference>
<keyword evidence="6 7" id="KW-0472">Membrane</keyword>
<dbReference type="Proteomes" id="UP000603865">
    <property type="component" value="Unassembled WGS sequence"/>
</dbReference>
<evidence type="ECO:0000256" key="2">
    <source>
        <dbReference type="ARBA" id="ARBA00008335"/>
    </source>
</evidence>
<proteinExistence type="inferred from homology"/>
<dbReference type="EMBL" id="BMQL01000034">
    <property type="protein sequence ID" value="GGR24840.1"/>
    <property type="molecule type" value="Genomic_DNA"/>
</dbReference>
<dbReference type="InterPro" id="IPR036259">
    <property type="entry name" value="MFS_trans_sf"/>
</dbReference>
<feature type="transmembrane region" description="Helical" evidence="7">
    <location>
        <begin position="322"/>
        <end position="342"/>
    </location>
</feature>
<sequence>MTAPSMPTTSRKRQFALGFLAFLLMGLIQAGYGPTYSNLAREYHQSISAVGIISSLHFLGGAVGTLLLGVLLLRLSLRSSLALAAGALLLGVLGVALAPMWGLVLAAALLGGLGFGMLSAGFNTAFAQMGAGPSSLVNGLFGVGSVVSPLLVALLATHSHRPPFVLMSVLAALLALGVRVWWPRHEAARAPTAAAGGPAALSWPLLLLFAASFFLYVGMEASIGNWATVHLTRLHHPNPALMTSLYWAALTAGRFGFALIGSRVGFYPVLAVGAGGALLAGLLLTGGLAPAALILAGLCFAPMFSTLLAWFTSVLPPRQAPYVLTVGMLGGALLPALIGWMLPRLGTLALPLGVLLFAGLLLTLLSVLNWRLHPRTERMTSI</sequence>
<feature type="transmembrane region" description="Helical" evidence="7">
    <location>
        <begin position="80"/>
        <end position="98"/>
    </location>
</feature>
<dbReference type="AlphaFoldDB" id="A0A918CJN9"/>
<evidence type="ECO:0000256" key="6">
    <source>
        <dbReference type="ARBA" id="ARBA00023136"/>
    </source>
</evidence>
<accession>A0A918CJN9</accession>
<protein>
    <submittedName>
        <fullName evidence="9">MFS transporter</fullName>
    </submittedName>
</protein>
<feature type="transmembrane region" description="Helical" evidence="7">
    <location>
        <begin position="164"/>
        <end position="182"/>
    </location>
</feature>
<evidence type="ECO:0000256" key="1">
    <source>
        <dbReference type="ARBA" id="ARBA00004127"/>
    </source>
</evidence>
<evidence type="ECO:0000256" key="3">
    <source>
        <dbReference type="ARBA" id="ARBA00022448"/>
    </source>
</evidence>
<gene>
    <name evidence="9" type="ORF">GCM10008957_40620</name>
</gene>
<feature type="transmembrane region" description="Helical" evidence="7">
    <location>
        <begin position="239"/>
        <end position="257"/>
    </location>
</feature>
<reference evidence="9" key="2">
    <citation type="submission" date="2020-09" db="EMBL/GenBank/DDBJ databases">
        <authorList>
            <person name="Sun Q."/>
            <person name="Ohkuma M."/>
        </authorList>
    </citation>
    <scope>NUCLEOTIDE SEQUENCE</scope>
    <source>
        <strain evidence="9">JCM 31311</strain>
    </source>
</reference>
<dbReference type="GO" id="GO:0022857">
    <property type="term" value="F:transmembrane transporter activity"/>
    <property type="evidence" value="ECO:0007669"/>
    <property type="project" value="InterPro"/>
</dbReference>
<evidence type="ECO:0000256" key="7">
    <source>
        <dbReference type="SAM" id="Phobius"/>
    </source>
</evidence>
<comment type="similarity">
    <text evidence="2">Belongs to the major facilitator superfamily.</text>
</comment>
<feature type="transmembrane region" description="Helical" evidence="7">
    <location>
        <begin position="136"/>
        <end position="158"/>
    </location>
</feature>
<organism evidence="9 10">
    <name type="scientific">Deinococcus ruber</name>
    <dbReference type="NCBI Taxonomy" id="1848197"/>
    <lineage>
        <taxon>Bacteria</taxon>
        <taxon>Thermotogati</taxon>
        <taxon>Deinococcota</taxon>
        <taxon>Deinococci</taxon>
        <taxon>Deinococcales</taxon>
        <taxon>Deinococcaceae</taxon>
        <taxon>Deinococcus</taxon>
    </lineage>
</organism>
<feature type="transmembrane region" description="Helical" evidence="7">
    <location>
        <begin position="348"/>
        <end position="370"/>
    </location>
</feature>
<keyword evidence="5 7" id="KW-1133">Transmembrane helix</keyword>
<feature type="domain" description="Major facilitator superfamily (MFS) profile" evidence="8">
    <location>
        <begin position="14"/>
        <end position="382"/>
    </location>
</feature>
<keyword evidence="10" id="KW-1185">Reference proteome</keyword>
<evidence type="ECO:0000313" key="10">
    <source>
        <dbReference type="Proteomes" id="UP000603865"/>
    </source>
</evidence>
<evidence type="ECO:0000256" key="4">
    <source>
        <dbReference type="ARBA" id="ARBA00022692"/>
    </source>
</evidence>
<keyword evidence="4 7" id="KW-0812">Transmembrane</keyword>
<dbReference type="RefSeq" id="WP_189092329.1">
    <property type="nucleotide sequence ID" value="NZ_BMQL01000034.1"/>
</dbReference>
<comment type="subcellular location">
    <subcellularLocation>
        <location evidence="1">Endomembrane system</location>
        <topology evidence="1">Multi-pass membrane protein</topology>
    </subcellularLocation>
</comment>
<evidence type="ECO:0000259" key="8">
    <source>
        <dbReference type="PROSITE" id="PS50850"/>
    </source>
</evidence>